<name>A0A2N7F871_VIBSP</name>
<evidence type="ECO:0000313" key="4">
    <source>
        <dbReference type="Proteomes" id="UP000235330"/>
    </source>
</evidence>
<dbReference type="EMBL" id="MCWU01000053">
    <property type="protein sequence ID" value="PMJ62516.1"/>
    <property type="molecule type" value="Genomic_DNA"/>
</dbReference>
<gene>
    <name evidence="3" type="ORF">BCU17_23270</name>
</gene>
<evidence type="ECO:0000256" key="2">
    <source>
        <dbReference type="SAM" id="Coils"/>
    </source>
</evidence>
<dbReference type="InterPro" id="IPR002514">
    <property type="entry name" value="Transposase_8"/>
</dbReference>
<feature type="coiled-coil region" evidence="2">
    <location>
        <begin position="61"/>
        <end position="95"/>
    </location>
</feature>
<organism evidence="3 4">
    <name type="scientific">Vibrio splendidus</name>
    <dbReference type="NCBI Taxonomy" id="29497"/>
    <lineage>
        <taxon>Bacteria</taxon>
        <taxon>Pseudomonadati</taxon>
        <taxon>Pseudomonadota</taxon>
        <taxon>Gammaproteobacteria</taxon>
        <taxon>Vibrionales</taxon>
        <taxon>Vibrionaceae</taxon>
        <taxon>Vibrio</taxon>
    </lineage>
</organism>
<keyword evidence="2" id="KW-0175">Coiled coil</keyword>
<dbReference type="Pfam" id="PF01527">
    <property type="entry name" value="HTH_Tnp_1"/>
    <property type="match status" value="1"/>
</dbReference>
<evidence type="ECO:0000256" key="1">
    <source>
        <dbReference type="ARBA" id="ARBA00009964"/>
    </source>
</evidence>
<dbReference type="GO" id="GO:0004803">
    <property type="term" value="F:transposase activity"/>
    <property type="evidence" value="ECO:0007669"/>
    <property type="project" value="InterPro"/>
</dbReference>
<dbReference type="GO" id="GO:0006313">
    <property type="term" value="P:DNA transposition"/>
    <property type="evidence" value="ECO:0007669"/>
    <property type="project" value="InterPro"/>
</dbReference>
<comment type="similarity">
    <text evidence="1">Belongs to the transposase 8 family.</text>
</comment>
<sequence length="104" mass="11931">MKVKSQRQYTDEFKREAVQQSLNSSDTVKSVALSLGISPVLLSKWRCQMTSKKINSLPIPNQGPEKSVAQLEKEIRQLKKKLEMAELENDFLKEAKAFFDSQKE</sequence>
<dbReference type="Proteomes" id="UP000235330">
    <property type="component" value="Unassembled WGS sequence"/>
</dbReference>
<dbReference type="AlphaFoldDB" id="A0A2N7F871"/>
<reference evidence="4" key="1">
    <citation type="submission" date="2016-07" db="EMBL/GenBank/DDBJ databases">
        <title>Nontailed viruses are major unrecognized killers of bacteria in the ocean.</title>
        <authorList>
            <person name="Kauffman K."/>
            <person name="Hussain F."/>
            <person name="Yang J."/>
            <person name="Arevalo P."/>
            <person name="Brown J."/>
            <person name="Cutler M."/>
            <person name="Kelly L."/>
            <person name="Polz M.F."/>
        </authorList>
    </citation>
    <scope>NUCLEOTIDE SEQUENCE [LARGE SCALE GENOMIC DNA]</scope>
    <source>
        <strain evidence="4">10N.261.55.E11</strain>
    </source>
</reference>
<accession>A0A2N7F871</accession>
<proteinExistence type="inferred from homology"/>
<evidence type="ECO:0000313" key="3">
    <source>
        <dbReference type="EMBL" id="PMJ62516.1"/>
    </source>
</evidence>
<dbReference type="SUPFAM" id="SSF46689">
    <property type="entry name" value="Homeodomain-like"/>
    <property type="match status" value="1"/>
</dbReference>
<dbReference type="InterPro" id="IPR009057">
    <property type="entry name" value="Homeodomain-like_sf"/>
</dbReference>
<dbReference type="Gene3D" id="1.10.10.60">
    <property type="entry name" value="Homeodomain-like"/>
    <property type="match status" value="1"/>
</dbReference>
<dbReference type="GO" id="GO:0003677">
    <property type="term" value="F:DNA binding"/>
    <property type="evidence" value="ECO:0007669"/>
    <property type="project" value="InterPro"/>
</dbReference>
<protein>
    <submittedName>
        <fullName evidence="3">Transposase</fullName>
    </submittedName>
</protein>
<comment type="caution">
    <text evidence="3">The sequence shown here is derived from an EMBL/GenBank/DDBJ whole genome shotgun (WGS) entry which is preliminary data.</text>
</comment>